<feature type="domain" description="Phospholipid/glycerol acyltransferase" evidence="8">
    <location>
        <begin position="94"/>
        <end position="214"/>
    </location>
</feature>
<protein>
    <submittedName>
        <fullName evidence="9">Lysophospholipid acyltransferase family protein</fullName>
    </submittedName>
</protein>
<gene>
    <name evidence="9" type="ORF">ACFP2T_00850</name>
</gene>
<dbReference type="SUPFAM" id="SSF69593">
    <property type="entry name" value="Glycerol-3-phosphate (1)-acyltransferase"/>
    <property type="match status" value="1"/>
</dbReference>
<evidence type="ECO:0000256" key="7">
    <source>
        <dbReference type="SAM" id="Phobius"/>
    </source>
</evidence>
<dbReference type="RefSeq" id="WP_377416203.1">
    <property type="nucleotide sequence ID" value="NZ_JBHSPR010000001.1"/>
</dbReference>
<dbReference type="InterPro" id="IPR002123">
    <property type="entry name" value="Plipid/glycerol_acylTrfase"/>
</dbReference>
<feature type="compositionally biased region" description="Basic and acidic residues" evidence="6">
    <location>
        <begin position="334"/>
        <end position="344"/>
    </location>
</feature>
<sequence>MNTHPTWSLWRPHSNCGPECLPDPDTTPRASGPAQLGRLVALLGALIFGAALVPVLPLLSRSGRQAAGRTWARAVLRSVGIGLDVQGRPPHRRALLVANHVSWLDVVTILAVTPARMLAKHEVRRWPLIGPLAALGGVIFVDRTRPRTLPATVAQVVAALRADDVVAVFPEGTTWCGLPRPGARCGAAVRFRPAMFQAAIDADAPVVPVHLGYRVAPPGPGTEASTGPGPSTGVGSTGGTSVGTIQAGGTTAPAFLAEESLLSSVRRVLALRGLVVTLTAVDGSWVDRPWIDGPAEAGAPNGRRGGMVDRRRLAAAAQAAVRAAGSPGVPPVQPDREARPDRPMEPGTLELAA</sequence>
<evidence type="ECO:0000313" key="9">
    <source>
        <dbReference type="EMBL" id="MFC6014747.1"/>
    </source>
</evidence>
<dbReference type="SMART" id="SM00563">
    <property type="entry name" value="PlsC"/>
    <property type="match status" value="1"/>
</dbReference>
<keyword evidence="2" id="KW-0444">Lipid biosynthesis</keyword>
<keyword evidence="4" id="KW-0443">Lipid metabolism</keyword>
<feature type="region of interest" description="Disordered" evidence="6">
    <location>
        <begin position="318"/>
        <end position="353"/>
    </location>
</feature>
<proteinExistence type="predicted"/>
<evidence type="ECO:0000256" key="2">
    <source>
        <dbReference type="ARBA" id="ARBA00022516"/>
    </source>
</evidence>
<keyword evidence="5 9" id="KW-0012">Acyltransferase</keyword>
<evidence type="ECO:0000313" key="10">
    <source>
        <dbReference type="Proteomes" id="UP001596203"/>
    </source>
</evidence>
<evidence type="ECO:0000259" key="8">
    <source>
        <dbReference type="SMART" id="SM00563"/>
    </source>
</evidence>
<dbReference type="Proteomes" id="UP001596203">
    <property type="component" value="Unassembled WGS sequence"/>
</dbReference>
<keyword evidence="7" id="KW-1133">Transmembrane helix</keyword>
<evidence type="ECO:0000256" key="4">
    <source>
        <dbReference type="ARBA" id="ARBA00023098"/>
    </source>
</evidence>
<evidence type="ECO:0000256" key="1">
    <source>
        <dbReference type="ARBA" id="ARBA00005189"/>
    </source>
</evidence>
<evidence type="ECO:0000256" key="3">
    <source>
        <dbReference type="ARBA" id="ARBA00022679"/>
    </source>
</evidence>
<dbReference type="CDD" id="cd07989">
    <property type="entry name" value="LPLAT_AGPAT-like"/>
    <property type="match status" value="1"/>
</dbReference>
<dbReference type="EMBL" id="JBHSPR010000001">
    <property type="protein sequence ID" value="MFC6014747.1"/>
    <property type="molecule type" value="Genomic_DNA"/>
</dbReference>
<dbReference type="PANTHER" id="PTHR10434:SF64">
    <property type="entry name" value="1-ACYL-SN-GLYCEROL-3-PHOSPHATE ACYLTRANSFERASE-RELATED"/>
    <property type="match status" value="1"/>
</dbReference>
<evidence type="ECO:0000256" key="6">
    <source>
        <dbReference type="SAM" id="MobiDB-lite"/>
    </source>
</evidence>
<organism evidence="9 10">
    <name type="scientific">Plantactinospora solaniradicis</name>
    <dbReference type="NCBI Taxonomy" id="1723736"/>
    <lineage>
        <taxon>Bacteria</taxon>
        <taxon>Bacillati</taxon>
        <taxon>Actinomycetota</taxon>
        <taxon>Actinomycetes</taxon>
        <taxon>Micromonosporales</taxon>
        <taxon>Micromonosporaceae</taxon>
        <taxon>Plantactinospora</taxon>
    </lineage>
</organism>
<accession>A0ABW1JZ25</accession>
<feature type="transmembrane region" description="Helical" evidence="7">
    <location>
        <begin position="39"/>
        <end position="59"/>
    </location>
</feature>
<dbReference type="Pfam" id="PF01553">
    <property type="entry name" value="Acyltransferase"/>
    <property type="match status" value="1"/>
</dbReference>
<dbReference type="PANTHER" id="PTHR10434">
    <property type="entry name" value="1-ACYL-SN-GLYCEROL-3-PHOSPHATE ACYLTRANSFERASE"/>
    <property type="match status" value="1"/>
</dbReference>
<name>A0ABW1JZ25_9ACTN</name>
<keyword evidence="7" id="KW-0472">Membrane</keyword>
<dbReference type="GO" id="GO:0016746">
    <property type="term" value="F:acyltransferase activity"/>
    <property type="evidence" value="ECO:0007669"/>
    <property type="project" value="UniProtKB-KW"/>
</dbReference>
<keyword evidence="10" id="KW-1185">Reference proteome</keyword>
<reference evidence="10" key="1">
    <citation type="journal article" date="2019" name="Int. J. Syst. Evol. Microbiol.">
        <title>The Global Catalogue of Microorganisms (GCM) 10K type strain sequencing project: providing services to taxonomists for standard genome sequencing and annotation.</title>
        <authorList>
            <consortium name="The Broad Institute Genomics Platform"/>
            <consortium name="The Broad Institute Genome Sequencing Center for Infectious Disease"/>
            <person name="Wu L."/>
            <person name="Ma J."/>
        </authorList>
    </citation>
    <scope>NUCLEOTIDE SEQUENCE [LARGE SCALE GENOMIC DNA]</scope>
    <source>
        <strain evidence="10">ZS-35-S2</strain>
    </source>
</reference>
<keyword evidence="7" id="KW-0812">Transmembrane</keyword>
<feature type="region of interest" description="Disordered" evidence="6">
    <location>
        <begin position="218"/>
        <end position="245"/>
    </location>
</feature>
<comment type="pathway">
    <text evidence="1">Lipid metabolism.</text>
</comment>
<keyword evidence="3" id="KW-0808">Transferase</keyword>
<comment type="caution">
    <text evidence="9">The sequence shown here is derived from an EMBL/GenBank/DDBJ whole genome shotgun (WGS) entry which is preliminary data.</text>
</comment>
<feature type="compositionally biased region" description="Gly residues" evidence="6">
    <location>
        <begin position="230"/>
        <end position="241"/>
    </location>
</feature>
<evidence type="ECO:0000256" key="5">
    <source>
        <dbReference type="ARBA" id="ARBA00023315"/>
    </source>
</evidence>